<accession>A0ACC0X760</accession>
<evidence type="ECO:0000313" key="1">
    <source>
        <dbReference type="EMBL" id="KAJ0010481.1"/>
    </source>
</evidence>
<name>A0ACC0X760_9ROSI</name>
<reference evidence="2" key="1">
    <citation type="journal article" date="2023" name="G3 (Bethesda)">
        <title>Genome assembly and association tests identify interacting loci associated with vigor, precocity, and sex in interspecific pistachio rootstocks.</title>
        <authorList>
            <person name="Palmer W."/>
            <person name="Jacygrad E."/>
            <person name="Sagayaradj S."/>
            <person name="Cavanaugh K."/>
            <person name="Han R."/>
            <person name="Bertier L."/>
            <person name="Beede B."/>
            <person name="Kafkas S."/>
            <person name="Golino D."/>
            <person name="Preece J."/>
            <person name="Michelmore R."/>
        </authorList>
    </citation>
    <scope>NUCLEOTIDE SEQUENCE [LARGE SCALE GENOMIC DNA]</scope>
</reference>
<sequence length="90" mass="9670">MASLTSQTSKKVRNGGSSKDSPSCRNSTSGQTIKFARRTSSGLYVSLSRKDLDMSGEISGDYMNYTLHIPPTLDNQPKDSSVAVKAVLVI</sequence>
<keyword evidence="2" id="KW-1185">Reference proteome</keyword>
<gene>
    <name evidence="1" type="ORF">Pint_34013</name>
</gene>
<organism evidence="1 2">
    <name type="scientific">Pistacia integerrima</name>
    <dbReference type="NCBI Taxonomy" id="434235"/>
    <lineage>
        <taxon>Eukaryota</taxon>
        <taxon>Viridiplantae</taxon>
        <taxon>Streptophyta</taxon>
        <taxon>Embryophyta</taxon>
        <taxon>Tracheophyta</taxon>
        <taxon>Spermatophyta</taxon>
        <taxon>Magnoliopsida</taxon>
        <taxon>eudicotyledons</taxon>
        <taxon>Gunneridae</taxon>
        <taxon>Pentapetalae</taxon>
        <taxon>rosids</taxon>
        <taxon>malvids</taxon>
        <taxon>Sapindales</taxon>
        <taxon>Anacardiaceae</taxon>
        <taxon>Pistacia</taxon>
    </lineage>
</organism>
<evidence type="ECO:0000313" key="2">
    <source>
        <dbReference type="Proteomes" id="UP001163603"/>
    </source>
</evidence>
<protein>
    <submittedName>
        <fullName evidence="1">Uncharacterized protein</fullName>
    </submittedName>
</protein>
<dbReference type="EMBL" id="CM047749">
    <property type="protein sequence ID" value="KAJ0010481.1"/>
    <property type="molecule type" value="Genomic_DNA"/>
</dbReference>
<proteinExistence type="predicted"/>
<dbReference type="Proteomes" id="UP001163603">
    <property type="component" value="Chromosome 14"/>
</dbReference>
<comment type="caution">
    <text evidence="1">The sequence shown here is derived from an EMBL/GenBank/DDBJ whole genome shotgun (WGS) entry which is preliminary data.</text>
</comment>